<evidence type="ECO:0000256" key="3">
    <source>
        <dbReference type="ARBA" id="ARBA00022741"/>
    </source>
</evidence>
<keyword evidence="9" id="KW-0808">Transferase</keyword>
<evidence type="ECO:0000313" key="9">
    <source>
        <dbReference type="EMBL" id="KAK1257867.1"/>
    </source>
</evidence>
<keyword evidence="10" id="KW-1185">Reference proteome</keyword>
<dbReference type="PANTHER" id="PTHR27005">
    <property type="entry name" value="WALL-ASSOCIATED RECEPTOR KINASE-LIKE 21"/>
    <property type="match status" value="1"/>
</dbReference>
<evidence type="ECO:0000256" key="6">
    <source>
        <dbReference type="ARBA" id="ARBA00023180"/>
    </source>
</evidence>
<keyword evidence="6" id="KW-0325">Glycoprotein</keyword>
<keyword evidence="4" id="KW-0067">ATP-binding</keyword>
<feature type="domain" description="Protein kinase" evidence="8">
    <location>
        <begin position="92"/>
        <end position="399"/>
    </location>
</feature>
<keyword evidence="9" id="KW-0418">Kinase</keyword>
<dbReference type="PROSITE" id="PS50011">
    <property type="entry name" value="PROTEIN_KINASE_DOM"/>
    <property type="match status" value="1"/>
</dbReference>
<keyword evidence="2 7" id="KW-0732">Signal</keyword>
<evidence type="ECO:0000256" key="7">
    <source>
        <dbReference type="SAM" id="SignalP"/>
    </source>
</evidence>
<dbReference type="SUPFAM" id="SSF56112">
    <property type="entry name" value="Protein kinase-like (PK-like)"/>
    <property type="match status" value="1"/>
</dbReference>
<dbReference type="InterPro" id="IPR045274">
    <property type="entry name" value="WAK-like"/>
</dbReference>
<dbReference type="Proteomes" id="UP001179952">
    <property type="component" value="Unassembled WGS sequence"/>
</dbReference>
<dbReference type="GO" id="GO:0005524">
    <property type="term" value="F:ATP binding"/>
    <property type="evidence" value="ECO:0007669"/>
    <property type="project" value="UniProtKB-KW"/>
</dbReference>
<comment type="caution">
    <text evidence="9">The sequence shown here is derived from an EMBL/GenBank/DDBJ whole genome shotgun (WGS) entry which is preliminary data.</text>
</comment>
<dbReference type="GO" id="GO:0004674">
    <property type="term" value="F:protein serine/threonine kinase activity"/>
    <property type="evidence" value="ECO:0007669"/>
    <property type="project" value="TreeGrafter"/>
</dbReference>
<dbReference type="EMBL" id="JAUJYN010000032">
    <property type="protein sequence ID" value="KAK1257867.1"/>
    <property type="molecule type" value="Genomic_DNA"/>
</dbReference>
<organism evidence="9 10">
    <name type="scientific">Acorus gramineus</name>
    <name type="common">Dwarf sweet flag</name>
    <dbReference type="NCBI Taxonomy" id="55184"/>
    <lineage>
        <taxon>Eukaryota</taxon>
        <taxon>Viridiplantae</taxon>
        <taxon>Streptophyta</taxon>
        <taxon>Embryophyta</taxon>
        <taxon>Tracheophyta</taxon>
        <taxon>Spermatophyta</taxon>
        <taxon>Magnoliopsida</taxon>
        <taxon>Liliopsida</taxon>
        <taxon>Acoraceae</taxon>
        <taxon>Acorus</taxon>
    </lineage>
</organism>
<evidence type="ECO:0000256" key="5">
    <source>
        <dbReference type="ARBA" id="ARBA00023157"/>
    </source>
</evidence>
<dbReference type="InterPro" id="IPR011009">
    <property type="entry name" value="Kinase-like_dom_sf"/>
</dbReference>
<evidence type="ECO:0000256" key="1">
    <source>
        <dbReference type="ARBA" id="ARBA00004479"/>
    </source>
</evidence>
<reference evidence="9" key="1">
    <citation type="journal article" date="2023" name="Nat. Commun.">
        <title>Diploid and tetraploid genomes of Acorus and the evolution of monocots.</title>
        <authorList>
            <person name="Ma L."/>
            <person name="Liu K.W."/>
            <person name="Li Z."/>
            <person name="Hsiao Y.Y."/>
            <person name="Qi Y."/>
            <person name="Fu T."/>
            <person name="Tang G.D."/>
            <person name="Zhang D."/>
            <person name="Sun W.H."/>
            <person name="Liu D.K."/>
            <person name="Li Y."/>
            <person name="Chen G.Z."/>
            <person name="Liu X.D."/>
            <person name="Liao X.Y."/>
            <person name="Jiang Y.T."/>
            <person name="Yu X."/>
            <person name="Hao Y."/>
            <person name="Huang J."/>
            <person name="Zhao X.W."/>
            <person name="Ke S."/>
            <person name="Chen Y.Y."/>
            <person name="Wu W.L."/>
            <person name="Hsu J.L."/>
            <person name="Lin Y.F."/>
            <person name="Huang M.D."/>
            <person name="Li C.Y."/>
            <person name="Huang L."/>
            <person name="Wang Z.W."/>
            <person name="Zhao X."/>
            <person name="Zhong W.Y."/>
            <person name="Peng D.H."/>
            <person name="Ahmad S."/>
            <person name="Lan S."/>
            <person name="Zhang J.S."/>
            <person name="Tsai W.C."/>
            <person name="Van de Peer Y."/>
            <person name="Liu Z.J."/>
        </authorList>
    </citation>
    <scope>NUCLEOTIDE SEQUENCE</scope>
    <source>
        <strain evidence="9">SCP</strain>
    </source>
</reference>
<dbReference type="InterPro" id="IPR025287">
    <property type="entry name" value="WAK_GUB"/>
</dbReference>
<dbReference type="GO" id="GO:0030247">
    <property type="term" value="F:polysaccharide binding"/>
    <property type="evidence" value="ECO:0007669"/>
    <property type="project" value="InterPro"/>
</dbReference>
<dbReference type="AlphaFoldDB" id="A0AAV9A258"/>
<accession>A0AAV9A258</accession>
<evidence type="ECO:0000256" key="4">
    <source>
        <dbReference type="ARBA" id="ARBA00022840"/>
    </source>
</evidence>
<dbReference type="GO" id="GO:0005886">
    <property type="term" value="C:plasma membrane"/>
    <property type="evidence" value="ECO:0007669"/>
    <property type="project" value="TreeGrafter"/>
</dbReference>
<evidence type="ECO:0000256" key="2">
    <source>
        <dbReference type="ARBA" id="ARBA00022729"/>
    </source>
</evidence>
<dbReference type="Gene3D" id="3.30.200.20">
    <property type="entry name" value="Phosphorylase Kinase, domain 1"/>
    <property type="match status" value="1"/>
</dbReference>
<protein>
    <submittedName>
        <fullName evidence="9">Wall-associated receptor kinase 3</fullName>
    </submittedName>
</protein>
<dbReference type="Pfam" id="PF13947">
    <property type="entry name" value="GUB_WAK_bind"/>
    <property type="match status" value="1"/>
</dbReference>
<keyword evidence="9" id="KW-0675">Receptor</keyword>
<proteinExistence type="predicted"/>
<dbReference type="Pfam" id="PF00069">
    <property type="entry name" value="Pkinase"/>
    <property type="match status" value="1"/>
</dbReference>
<gene>
    <name evidence="9" type="ORF">QJS04_geneDACA023283</name>
</gene>
<keyword evidence="5" id="KW-1015">Disulfide bond</keyword>
<dbReference type="GO" id="GO:0007166">
    <property type="term" value="P:cell surface receptor signaling pathway"/>
    <property type="evidence" value="ECO:0007669"/>
    <property type="project" value="InterPro"/>
</dbReference>
<evidence type="ECO:0000313" key="10">
    <source>
        <dbReference type="Proteomes" id="UP001179952"/>
    </source>
</evidence>
<comment type="subcellular location">
    <subcellularLocation>
        <location evidence="1">Membrane</location>
        <topology evidence="1">Single-pass type I membrane protein</topology>
    </subcellularLocation>
</comment>
<feature type="signal peptide" evidence="7">
    <location>
        <begin position="1"/>
        <end position="23"/>
    </location>
</feature>
<dbReference type="InterPro" id="IPR000719">
    <property type="entry name" value="Prot_kinase_dom"/>
</dbReference>
<reference evidence="9" key="2">
    <citation type="submission" date="2023-06" db="EMBL/GenBank/DDBJ databases">
        <authorList>
            <person name="Ma L."/>
            <person name="Liu K.-W."/>
            <person name="Li Z."/>
            <person name="Hsiao Y.-Y."/>
            <person name="Qi Y."/>
            <person name="Fu T."/>
            <person name="Tang G."/>
            <person name="Zhang D."/>
            <person name="Sun W.-H."/>
            <person name="Liu D.-K."/>
            <person name="Li Y."/>
            <person name="Chen G.-Z."/>
            <person name="Liu X.-D."/>
            <person name="Liao X.-Y."/>
            <person name="Jiang Y.-T."/>
            <person name="Yu X."/>
            <person name="Hao Y."/>
            <person name="Huang J."/>
            <person name="Zhao X.-W."/>
            <person name="Ke S."/>
            <person name="Chen Y.-Y."/>
            <person name="Wu W.-L."/>
            <person name="Hsu J.-L."/>
            <person name="Lin Y.-F."/>
            <person name="Huang M.-D."/>
            <person name="Li C.-Y."/>
            <person name="Huang L."/>
            <person name="Wang Z.-W."/>
            <person name="Zhao X."/>
            <person name="Zhong W.-Y."/>
            <person name="Peng D.-H."/>
            <person name="Ahmad S."/>
            <person name="Lan S."/>
            <person name="Zhang J.-S."/>
            <person name="Tsai W.-C."/>
            <person name="Van De Peer Y."/>
            <person name="Liu Z.-J."/>
        </authorList>
    </citation>
    <scope>NUCLEOTIDE SEQUENCE</scope>
    <source>
        <strain evidence="9">SCP</strain>
        <tissue evidence="9">Leaves</tissue>
    </source>
</reference>
<name>A0AAV9A258_ACOGR</name>
<feature type="chain" id="PRO_5043877476" evidence="7">
    <location>
        <begin position="24"/>
        <end position="437"/>
    </location>
</feature>
<sequence>MMMLVFGIAVLQFLQLTLVASQAKPGCQDKCGDVSIPYPFGIGADCSRDRHFNVSCENTEHGQRPYTFIRNFSITGIEVKYIEINITNTYDYVEVRNFSPCSYALLTDRNWFTFHGLPDLSTDFYSKSDQIAPMVLDWAISNHTCDKAEKANDYACVSPNSFCYNSTNSLDYRCNCSEGYQGNPYLNKPNITFKMFSKEDLEKATVKFNQNNILGQGGQGMVFKGVPMLVYEYISNGTLFQLIHGGGQICLKDRLRIATETASAIAYLHSVASPPISNTTIKSSNILLDENHMVKVSDFGASKLTPIDKDQFITFMQGTWGYLDPECLQTGQLTDKSDECQIVDILDHEIVKDGGMDLILEICNLAMLCLNIKGEERPTMMEIMVELLKLAKFENHPWVSNNPEEMESLLGQSSDDYKFDDISFYDKRAIIAVDDAC</sequence>
<evidence type="ECO:0000259" key="8">
    <source>
        <dbReference type="PROSITE" id="PS50011"/>
    </source>
</evidence>
<keyword evidence="3" id="KW-0547">Nucleotide-binding</keyword>
<dbReference type="PANTHER" id="PTHR27005:SF479">
    <property type="entry name" value="OS06G0706600 PROTEIN"/>
    <property type="match status" value="1"/>
</dbReference>
<dbReference type="Gene3D" id="1.10.510.10">
    <property type="entry name" value="Transferase(Phosphotransferase) domain 1"/>
    <property type="match status" value="1"/>
</dbReference>